<dbReference type="PANTHER" id="PTHR47843:SF5">
    <property type="entry name" value="BTB_POZ DOMAIN PROTEIN"/>
    <property type="match status" value="1"/>
</dbReference>
<dbReference type="VEuPathDB" id="FungiDB:PMAA_097280"/>
<dbReference type="CDD" id="cd18186">
    <property type="entry name" value="BTB_POZ_ZBTB_KLHL-like"/>
    <property type="match status" value="1"/>
</dbReference>
<proteinExistence type="predicted"/>
<dbReference type="OrthoDB" id="6359816at2759"/>
<name>B6QIE3_TALMQ</name>
<gene>
    <name evidence="2" type="ORF">PMAA_097280</name>
</gene>
<reference evidence="3" key="1">
    <citation type="journal article" date="2015" name="Genome Announc.">
        <title>Genome sequence of the AIDS-associated pathogen Penicillium marneffei (ATCC18224) and its near taxonomic relative Talaromyces stipitatus (ATCC10500).</title>
        <authorList>
            <person name="Nierman W.C."/>
            <person name="Fedorova-Abrams N.D."/>
            <person name="Andrianopoulos A."/>
        </authorList>
    </citation>
    <scope>NUCLEOTIDE SEQUENCE [LARGE SCALE GENOMIC DNA]</scope>
    <source>
        <strain evidence="3">ATCC 18224 / CBS 334.59 / QM 7333</strain>
    </source>
</reference>
<dbReference type="HOGENOM" id="CLU_1741208_0_0_1"/>
<dbReference type="InterPro" id="IPR000210">
    <property type="entry name" value="BTB/POZ_dom"/>
</dbReference>
<evidence type="ECO:0000259" key="1">
    <source>
        <dbReference type="PROSITE" id="PS50097"/>
    </source>
</evidence>
<dbReference type="Gene3D" id="3.30.710.10">
    <property type="entry name" value="Potassium Channel Kv1.1, Chain A"/>
    <property type="match status" value="1"/>
</dbReference>
<evidence type="ECO:0000313" key="2">
    <source>
        <dbReference type="EMBL" id="EEA23138.1"/>
    </source>
</evidence>
<keyword evidence="3" id="KW-1185">Reference proteome</keyword>
<dbReference type="PhylomeDB" id="B6QIE3"/>
<accession>B6QIE3</accession>
<feature type="domain" description="BTB" evidence="1">
    <location>
        <begin position="10"/>
        <end position="76"/>
    </location>
</feature>
<dbReference type="STRING" id="441960.B6QIE3"/>
<organism evidence="2 3">
    <name type="scientific">Talaromyces marneffei (strain ATCC 18224 / CBS 334.59 / QM 7333)</name>
    <name type="common">Penicillium marneffei</name>
    <dbReference type="NCBI Taxonomy" id="441960"/>
    <lineage>
        <taxon>Eukaryota</taxon>
        <taxon>Fungi</taxon>
        <taxon>Dikarya</taxon>
        <taxon>Ascomycota</taxon>
        <taxon>Pezizomycotina</taxon>
        <taxon>Eurotiomycetes</taxon>
        <taxon>Eurotiomycetidae</taxon>
        <taxon>Eurotiales</taxon>
        <taxon>Trichocomaceae</taxon>
        <taxon>Talaromyces</taxon>
        <taxon>Talaromyces sect. Talaromyces</taxon>
    </lineage>
</organism>
<dbReference type="AlphaFoldDB" id="B6QIE3"/>
<dbReference type="PROSITE" id="PS50097">
    <property type="entry name" value="BTB"/>
    <property type="match status" value="1"/>
</dbReference>
<dbReference type="Proteomes" id="UP000001294">
    <property type="component" value="Unassembled WGS sequence"/>
</dbReference>
<sequence>MDVETFKKENVFTLVCHKDTFVVHRSIVCEQSTILNNAYNSRLKEGLTKQIEVHFEKETLQHMLNYMYRGKYDGPSLHSPEPRAWDNWLEQGDKSQPVIDLEDSKTEPESLPMFDMLRPHILVNSIADYYDVPGLKQQANENISYILKRS</sequence>
<dbReference type="PANTHER" id="PTHR47843">
    <property type="entry name" value="BTB DOMAIN-CONTAINING PROTEIN-RELATED"/>
    <property type="match status" value="1"/>
</dbReference>
<protein>
    <recommendedName>
        <fullName evidence="1">BTB domain-containing protein</fullName>
    </recommendedName>
</protein>
<evidence type="ECO:0000313" key="3">
    <source>
        <dbReference type="Proteomes" id="UP000001294"/>
    </source>
</evidence>
<dbReference type="Pfam" id="PF00651">
    <property type="entry name" value="BTB"/>
    <property type="match status" value="1"/>
</dbReference>
<dbReference type="SUPFAM" id="SSF54695">
    <property type="entry name" value="POZ domain"/>
    <property type="match status" value="1"/>
</dbReference>
<dbReference type="EMBL" id="DS995902">
    <property type="protein sequence ID" value="EEA23138.1"/>
    <property type="molecule type" value="Genomic_DNA"/>
</dbReference>
<dbReference type="InterPro" id="IPR011333">
    <property type="entry name" value="SKP1/BTB/POZ_sf"/>
</dbReference>